<feature type="compositionally biased region" description="Basic and acidic residues" evidence="3">
    <location>
        <begin position="13"/>
        <end position="34"/>
    </location>
</feature>
<accession>A0A8H5D6H2</accession>
<dbReference type="Gene3D" id="2.40.50.40">
    <property type="match status" value="2"/>
</dbReference>
<dbReference type="SMART" id="SM00300">
    <property type="entry name" value="ChSh"/>
    <property type="match status" value="1"/>
</dbReference>
<feature type="compositionally biased region" description="Polar residues" evidence="3">
    <location>
        <begin position="1"/>
        <end position="12"/>
    </location>
</feature>
<feature type="compositionally biased region" description="Basic residues" evidence="3">
    <location>
        <begin position="148"/>
        <end position="157"/>
    </location>
</feature>
<dbReference type="OrthoDB" id="433924at2759"/>
<evidence type="ECO:0000256" key="2">
    <source>
        <dbReference type="ARBA" id="ARBA00023242"/>
    </source>
</evidence>
<dbReference type="Pfam" id="PF01393">
    <property type="entry name" value="Chromo_shadow"/>
    <property type="match status" value="1"/>
</dbReference>
<dbReference type="InterPro" id="IPR051219">
    <property type="entry name" value="Heterochromatin_chromo-domain"/>
</dbReference>
<sequence>MAKSTSVVSDSDGNPRDASELLNDKAGEEERENGVGEDEDEEEYEIEEILNHERNKFEGRMGYFCKWKGYGPESNSWVDEEDAGNATELIEAYWKKKKTGRKSADHSTKKGRASAVADSPEPLSAPKKRGRKSAVAKDEEEEDNQAVKRQKTKKTTRKKIETPEPEDIVMEDSEEQIADGKYMTKFMSLSSWEEIVGTIDTVERPSEKGPLMVYFRLKKEEGGNRVRLPSMVCREKFPQALLDFYESNLKWKETEVDDDGL</sequence>
<dbReference type="SUPFAM" id="SSF54160">
    <property type="entry name" value="Chromo domain-like"/>
    <property type="match status" value="2"/>
</dbReference>
<reference evidence="5 6" key="1">
    <citation type="journal article" date="2020" name="ISME J.">
        <title>Uncovering the hidden diversity of litter-decomposition mechanisms in mushroom-forming fungi.</title>
        <authorList>
            <person name="Floudas D."/>
            <person name="Bentzer J."/>
            <person name="Ahren D."/>
            <person name="Johansson T."/>
            <person name="Persson P."/>
            <person name="Tunlid A."/>
        </authorList>
    </citation>
    <scope>NUCLEOTIDE SEQUENCE [LARGE SCALE GENOMIC DNA]</scope>
    <source>
        <strain evidence="5 6">CBS 291.85</strain>
    </source>
</reference>
<dbReference type="Proteomes" id="UP000559256">
    <property type="component" value="Unassembled WGS sequence"/>
</dbReference>
<dbReference type="AlphaFoldDB" id="A0A8H5D6H2"/>
<dbReference type="InterPro" id="IPR000953">
    <property type="entry name" value="Chromo/chromo_shadow_dom"/>
</dbReference>
<dbReference type="GO" id="GO:0006338">
    <property type="term" value="P:chromatin remodeling"/>
    <property type="evidence" value="ECO:0007669"/>
    <property type="project" value="UniProtKB-ARBA"/>
</dbReference>
<evidence type="ECO:0000259" key="4">
    <source>
        <dbReference type="PROSITE" id="PS50013"/>
    </source>
</evidence>
<dbReference type="Pfam" id="PF00385">
    <property type="entry name" value="Chromo"/>
    <property type="match status" value="1"/>
</dbReference>
<gene>
    <name evidence="5" type="ORF">D9758_008727</name>
</gene>
<evidence type="ECO:0000256" key="1">
    <source>
        <dbReference type="ARBA" id="ARBA00004123"/>
    </source>
</evidence>
<comment type="subcellular location">
    <subcellularLocation>
        <location evidence="1">Nucleus</location>
    </subcellularLocation>
</comment>
<dbReference type="InterPro" id="IPR008251">
    <property type="entry name" value="Chromo_shadow_dom"/>
</dbReference>
<evidence type="ECO:0000313" key="5">
    <source>
        <dbReference type="EMBL" id="KAF5353122.1"/>
    </source>
</evidence>
<feature type="region of interest" description="Disordered" evidence="3">
    <location>
        <begin position="1"/>
        <end position="44"/>
    </location>
</feature>
<name>A0A8H5D6H2_9AGAR</name>
<dbReference type="InterPro" id="IPR016197">
    <property type="entry name" value="Chromo-like_dom_sf"/>
</dbReference>
<dbReference type="PANTHER" id="PTHR22812">
    <property type="entry name" value="CHROMOBOX PROTEIN"/>
    <property type="match status" value="1"/>
</dbReference>
<dbReference type="GO" id="GO:0005634">
    <property type="term" value="C:nucleus"/>
    <property type="evidence" value="ECO:0007669"/>
    <property type="project" value="UniProtKB-SubCell"/>
</dbReference>
<keyword evidence="6" id="KW-1185">Reference proteome</keyword>
<evidence type="ECO:0000313" key="6">
    <source>
        <dbReference type="Proteomes" id="UP000559256"/>
    </source>
</evidence>
<organism evidence="5 6">
    <name type="scientific">Tetrapyrgos nigripes</name>
    <dbReference type="NCBI Taxonomy" id="182062"/>
    <lineage>
        <taxon>Eukaryota</taxon>
        <taxon>Fungi</taxon>
        <taxon>Dikarya</taxon>
        <taxon>Basidiomycota</taxon>
        <taxon>Agaricomycotina</taxon>
        <taxon>Agaricomycetes</taxon>
        <taxon>Agaricomycetidae</taxon>
        <taxon>Agaricales</taxon>
        <taxon>Marasmiineae</taxon>
        <taxon>Marasmiaceae</taxon>
        <taxon>Tetrapyrgos</taxon>
    </lineage>
</organism>
<comment type="caution">
    <text evidence="5">The sequence shown here is derived from an EMBL/GenBank/DDBJ whole genome shotgun (WGS) entry which is preliminary data.</text>
</comment>
<dbReference type="PROSITE" id="PS50013">
    <property type="entry name" value="CHROMO_2"/>
    <property type="match status" value="1"/>
</dbReference>
<keyword evidence="2" id="KW-0539">Nucleus</keyword>
<feature type="domain" description="Chromo" evidence="4">
    <location>
        <begin position="44"/>
        <end position="105"/>
    </location>
</feature>
<proteinExistence type="predicted"/>
<feature type="compositionally biased region" description="Acidic residues" evidence="3">
    <location>
        <begin position="35"/>
        <end position="44"/>
    </location>
</feature>
<dbReference type="SMART" id="SM00298">
    <property type="entry name" value="CHROMO"/>
    <property type="match status" value="1"/>
</dbReference>
<protein>
    <recommendedName>
        <fullName evidence="4">Chromo domain-containing protein</fullName>
    </recommendedName>
</protein>
<feature type="region of interest" description="Disordered" evidence="3">
    <location>
        <begin position="95"/>
        <end position="171"/>
    </location>
</feature>
<dbReference type="InterPro" id="IPR023780">
    <property type="entry name" value="Chromo_domain"/>
</dbReference>
<evidence type="ECO:0000256" key="3">
    <source>
        <dbReference type="SAM" id="MobiDB-lite"/>
    </source>
</evidence>
<dbReference type="EMBL" id="JAACJM010000064">
    <property type="protein sequence ID" value="KAF5353122.1"/>
    <property type="molecule type" value="Genomic_DNA"/>
</dbReference>